<feature type="compositionally biased region" description="Basic and acidic residues" evidence="9">
    <location>
        <begin position="213"/>
        <end position="222"/>
    </location>
</feature>
<comment type="similarity">
    <text evidence="2">Belongs to the COG2 family.</text>
</comment>
<dbReference type="InterPro" id="IPR009316">
    <property type="entry name" value="COG2"/>
</dbReference>
<name>A0ABR1K9I6_9PEZI</name>
<keyword evidence="7" id="KW-0472">Membrane</keyword>
<dbReference type="InterPro" id="IPR024602">
    <property type="entry name" value="COG_su2_N"/>
</dbReference>
<evidence type="ECO:0000259" key="10">
    <source>
        <dbReference type="Pfam" id="PF06148"/>
    </source>
</evidence>
<evidence type="ECO:0000256" key="1">
    <source>
        <dbReference type="ARBA" id="ARBA00004395"/>
    </source>
</evidence>
<comment type="subcellular location">
    <subcellularLocation>
        <location evidence="1">Golgi apparatus membrane</location>
        <topology evidence="1">Peripheral membrane protein</topology>
    </subcellularLocation>
</comment>
<keyword evidence="6" id="KW-0333">Golgi apparatus</keyword>
<evidence type="ECO:0000256" key="3">
    <source>
        <dbReference type="ARBA" id="ARBA00020977"/>
    </source>
</evidence>
<dbReference type="EMBL" id="JBBPHU010000014">
    <property type="protein sequence ID" value="KAK7510459.1"/>
    <property type="molecule type" value="Genomic_DNA"/>
</dbReference>
<feature type="domain" description="Conserved oligomeric Golgi complex subunit 2 N-terminal" evidence="10">
    <location>
        <begin position="61"/>
        <end position="125"/>
    </location>
</feature>
<feature type="region of interest" description="Disordered" evidence="9">
    <location>
        <begin position="1"/>
        <end position="43"/>
    </location>
</feature>
<evidence type="ECO:0000256" key="4">
    <source>
        <dbReference type="ARBA" id="ARBA00022448"/>
    </source>
</evidence>
<feature type="compositionally biased region" description="Acidic residues" evidence="9">
    <location>
        <begin position="223"/>
        <end position="252"/>
    </location>
</feature>
<evidence type="ECO:0000256" key="6">
    <source>
        <dbReference type="ARBA" id="ARBA00023034"/>
    </source>
</evidence>
<dbReference type="PANTHER" id="PTHR12961">
    <property type="entry name" value="CONSERVED OLIGOMERIC GOLGI COMPLEX COMPONENT 2"/>
    <property type="match status" value="1"/>
</dbReference>
<evidence type="ECO:0000256" key="7">
    <source>
        <dbReference type="ARBA" id="ARBA00023136"/>
    </source>
</evidence>
<evidence type="ECO:0000256" key="9">
    <source>
        <dbReference type="SAM" id="MobiDB-lite"/>
    </source>
</evidence>
<keyword evidence="5" id="KW-0653">Protein transport</keyword>
<evidence type="ECO:0000256" key="5">
    <source>
        <dbReference type="ARBA" id="ARBA00022927"/>
    </source>
</evidence>
<evidence type="ECO:0000256" key="8">
    <source>
        <dbReference type="ARBA" id="ARBA00031344"/>
    </source>
</evidence>
<sequence length="349" mass="37843">MSHIENHISRRHASPRPSPPSPLTRASPLSSSSSSASSDVVDDLPYPLPLPRSPFTVPPSSFSAPAYLSTLSQRHQTLSDLRSDLRARSQLIARELLDLVNGNYVDFLSLGQALQGGEERVEEVRVGVLGLRGALGEVKGVVADREDEVRGLVEERERVRGGARVARALLEVECRMAECEDALGVAQEVGMGGAAAAAAAAWGKKKKKKNRVKMGDEGKASSDDDDDDDSDDDDDEEDYEDEDDDDDDDEQQDIPGAVSLPRLRRLVRQYLSIRQLAEHIGAEHPFLAAQEPRLIKIRNTLLLDLGAALKHAKAAGAAGQPRVLKIMSIYAEMDEGAEAVKVLKGERSG</sequence>
<reference evidence="11 12" key="1">
    <citation type="submission" date="2024-04" db="EMBL/GenBank/DDBJ databases">
        <title>Phyllosticta paracitricarpa is synonymous to the EU quarantine fungus P. citricarpa based on phylogenomic analyses.</title>
        <authorList>
            <consortium name="Lawrence Berkeley National Laboratory"/>
            <person name="Van Ingen-Buijs V.A."/>
            <person name="Van Westerhoven A.C."/>
            <person name="Haridas S."/>
            <person name="Skiadas P."/>
            <person name="Martin F."/>
            <person name="Groenewald J.Z."/>
            <person name="Crous P.W."/>
            <person name="Seidl M.F."/>
        </authorList>
    </citation>
    <scope>NUCLEOTIDE SEQUENCE [LARGE SCALE GENOMIC DNA]</scope>
    <source>
        <strain evidence="11 12">CBS 123371</strain>
    </source>
</reference>
<evidence type="ECO:0000313" key="11">
    <source>
        <dbReference type="EMBL" id="KAK7510459.1"/>
    </source>
</evidence>
<gene>
    <name evidence="11" type="ORF">IWZ03DRAFT_388609</name>
</gene>
<proteinExistence type="inferred from homology"/>
<keyword evidence="4" id="KW-0813">Transport</keyword>
<organism evidence="11 12">
    <name type="scientific">Phyllosticta citriasiana</name>
    <dbReference type="NCBI Taxonomy" id="595635"/>
    <lineage>
        <taxon>Eukaryota</taxon>
        <taxon>Fungi</taxon>
        <taxon>Dikarya</taxon>
        <taxon>Ascomycota</taxon>
        <taxon>Pezizomycotina</taxon>
        <taxon>Dothideomycetes</taxon>
        <taxon>Dothideomycetes incertae sedis</taxon>
        <taxon>Botryosphaeriales</taxon>
        <taxon>Phyllostictaceae</taxon>
        <taxon>Phyllosticta</taxon>
    </lineage>
</organism>
<dbReference type="PANTHER" id="PTHR12961:SF0">
    <property type="entry name" value="CONSERVED OLIGOMERIC GOLGI COMPLEX SUBUNIT 2"/>
    <property type="match status" value="1"/>
</dbReference>
<protein>
    <recommendedName>
        <fullName evidence="3">Conserved oligomeric Golgi complex subunit 2</fullName>
    </recommendedName>
    <alternativeName>
        <fullName evidence="8">Component of oligomeric Golgi complex 2</fullName>
    </alternativeName>
</protein>
<comment type="caution">
    <text evidence="11">The sequence shown here is derived from an EMBL/GenBank/DDBJ whole genome shotgun (WGS) entry which is preliminary data.</text>
</comment>
<accession>A0ABR1K9I6</accession>
<dbReference type="Proteomes" id="UP001363622">
    <property type="component" value="Unassembled WGS sequence"/>
</dbReference>
<feature type="region of interest" description="Disordered" evidence="9">
    <location>
        <begin position="208"/>
        <end position="258"/>
    </location>
</feature>
<dbReference type="Pfam" id="PF06148">
    <property type="entry name" value="COG2_N"/>
    <property type="match status" value="1"/>
</dbReference>
<keyword evidence="12" id="KW-1185">Reference proteome</keyword>
<evidence type="ECO:0000256" key="2">
    <source>
        <dbReference type="ARBA" id="ARBA00007603"/>
    </source>
</evidence>
<feature type="compositionally biased region" description="Low complexity" evidence="9">
    <location>
        <begin position="23"/>
        <end position="43"/>
    </location>
</feature>
<evidence type="ECO:0000313" key="12">
    <source>
        <dbReference type="Proteomes" id="UP001363622"/>
    </source>
</evidence>